<dbReference type="InterPro" id="IPR005287">
    <property type="entry name" value="CHP00375"/>
</dbReference>
<organism evidence="2">
    <name type="scientific">Methanothermobacter wolfeii</name>
    <name type="common">Methanobacterium wolfei</name>
    <dbReference type="NCBI Taxonomy" id="145261"/>
    <lineage>
        <taxon>Archaea</taxon>
        <taxon>Methanobacteriati</taxon>
        <taxon>Methanobacteriota</taxon>
        <taxon>Methanomada group</taxon>
        <taxon>Methanobacteria</taxon>
        <taxon>Methanobacteriales</taxon>
        <taxon>Methanobacteriaceae</taxon>
        <taxon>Methanothermobacter</taxon>
    </lineage>
</organism>
<dbReference type="Proteomes" id="UP001369247">
    <property type="component" value="Unassembled WGS sequence"/>
</dbReference>
<dbReference type="GeneID" id="75107338"/>
<sequence>MIVNADLHIHSCFSRATSRNMVVENIAPQARFKGLQVVGTGDALHPGWRKMIAEGTRYLGDGVYQRGDCSFIITAEVEDSRRVHHMLILPSLEAAEEIAERMIQGTPSDGRPRVRLDGAGIIDLVHEYDGLAGPSHAFTPWTSMYKSYDSYMDCYGVKPDFLELGLSADTDMADKIAELEDIPFLTNSDAHSPWPHRLGREFNQLEMDDVSFTSLKRCILKKRITANYGLDPRLGKYHMTACTRCHRIYEPEEALGMNMKCPCGGKIKKGVDYRIYELSSWDEPRHPPHRPPYVHLMPLAEIIAMKHGKGVKTKFVQGIWQGLVDEFGTEIDVLLNAPLDGIASIDGEVAAAVRAFRDGSLIVIPGGGGRYGEIRFPAETLDAYFSR</sequence>
<dbReference type="AlphaFoldDB" id="A0A9E7UGJ6"/>
<dbReference type="NCBIfam" id="TIGR00375">
    <property type="entry name" value="TIGR00375 family protein"/>
    <property type="match status" value="1"/>
</dbReference>
<dbReference type="EMBL" id="CP104550">
    <property type="protein sequence ID" value="UXH31609.1"/>
    <property type="molecule type" value="Genomic_DNA"/>
</dbReference>
<evidence type="ECO:0000313" key="2">
    <source>
        <dbReference type="EMBL" id="UXH31609.1"/>
    </source>
</evidence>
<evidence type="ECO:0000313" key="3">
    <source>
        <dbReference type="Proteomes" id="UP001369247"/>
    </source>
</evidence>
<dbReference type="PANTHER" id="PTHR40084:SF1">
    <property type="entry name" value="PHOSPHOTRANSFERASE"/>
    <property type="match status" value="1"/>
</dbReference>
<proteinExistence type="predicted"/>
<accession>A0A9E7UGJ6</accession>
<keyword evidence="3" id="KW-1185">Reference proteome</keyword>
<dbReference type="InterPro" id="IPR016195">
    <property type="entry name" value="Pol/histidinol_Pase-like"/>
</dbReference>
<dbReference type="SUPFAM" id="SSF89550">
    <property type="entry name" value="PHP domain-like"/>
    <property type="match status" value="1"/>
</dbReference>
<dbReference type="CDD" id="cd19067">
    <property type="entry name" value="PfuEndoQ-like"/>
    <property type="match status" value="1"/>
</dbReference>
<evidence type="ECO:0000313" key="1">
    <source>
        <dbReference type="EMBL" id="MEJ8542042.1"/>
    </source>
</evidence>
<gene>
    <name evidence="2" type="ORF">N5910_08760</name>
    <name evidence="1" type="ORF">U2150_00805</name>
</gene>
<dbReference type="Gene3D" id="3.20.20.140">
    <property type="entry name" value="Metal-dependent hydrolases"/>
    <property type="match status" value="1"/>
</dbReference>
<dbReference type="PANTHER" id="PTHR40084">
    <property type="entry name" value="PHOSPHOHYDROLASE, PHP FAMILY"/>
    <property type="match status" value="1"/>
</dbReference>
<dbReference type="Proteomes" id="UP001065373">
    <property type="component" value="Chromosome"/>
</dbReference>
<name>A0A9E7UGJ6_METWO</name>
<dbReference type="EMBL" id="JAXUHJ010000003">
    <property type="protein sequence ID" value="MEJ8542042.1"/>
    <property type="molecule type" value="Genomic_DNA"/>
</dbReference>
<dbReference type="RefSeq" id="WP_261599571.1">
    <property type="nucleotide sequence ID" value="NZ_CP104550.1"/>
</dbReference>
<protein>
    <submittedName>
        <fullName evidence="2">TIGR00375 family protein</fullName>
    </submittedName>
</protein>
<reference evidence="2" key="1">
    <citation type="submission" date="2022-09" db="EMBL/GenBank/DDBJ databases">
        <title>Characterization of three MwoI isoschizomers from sequenced genome and metagenomes.</title>
        <authorList>
            <person name="Fomenkov A."/>
            <person name="Xu S.Y."/>
            <person name="Roberts R.J."/>
        </authorList>
    </citation>
    <scope>NUCLEOTIDE SEQUENCE</scope>
    <source>
        <strain evidence="2">DSM 2970</strain>
    </source>
</reference>
<reference evidence="1 3" key="2">
    <citation type="submission" date="2023-12" db="EMBL/GenBank/DDBJ databases">
        <title>Phenotypic and Genomic Characterization of Methanothermobacter wolfeii Strain BSEL, a CO2-Capturing Archaeon with Minimal Nutrient Requirements.</title>
        <authorList>
            <person name="Ale Enriquez F."/>
            <person name="Ahring B.K."/>
        </authorList>
    </citation>
    <scope>NUCLEOTIDE SEQUENCE [LARGE SCALE GENOMIC DNA]</scope>
    <source>
        <strain evidence="1 3">BSEL-1</strain>
    </source>
</reference>